<gene>
    <name evidence="2" type="ORF">J9259_03740</name>
    <name evidence="3" type="ORF">KIY12_07930</name>
</gene>
<dbReference type="Pfam" id="PF13519">
    <property type="entry name" value="VWA_2"/>
    <property type="match status" value="1"/>
</dbReference>
<feature type="domain" description="VWFA" evidence="1">
    <location>
        <begin position="122"/>
        <end position="284"/>
    </location>
</feature>
<evidence type="ECO:0000313" key="4">
    <source>
        <dbReference type="Proteomes" id="UP000716004"/>
    </source>
</evidence>
<dbReference type="Proteomes" id="UP000750197">
    <property type="component" value="Unassembled WGS sequence"/>
</dbReference>
<dbReference type="AlphaFoldDB" id="A0A8J8CDY3"/>
<dbReference type="Proteomes" id="UP000716004">
    <property type="component" value="Unassembled WGS sequence"/>
</dbReference>
<dbReference type="SMART" id="SM00327">
    <property type="entry name" value="VWA"/>
    <property type="match status" value="1"/>
</dbReference>
<protein>
    <submittedName>
        <fullName evidence="2">VWA domain-containing protein</fullName>
    </submittedName>
</protein>
<evidence type="ECO:0000313" key="2">
    <source>
        <dbReference type="EMBL" id="MBX8631620.1"/>
    </source>
</evidence>
<organism evidence="2 4">
    <name type="scientific">Candidatus Sysuiplasma superficiale</name>
    <dbReference type="NCBI Taxonomy" id="2823368"/>
    <lineage>
        <taxon>Archaea</taxon>
        <taxon>Methanobacteriati</taxon>
        <taxon>Thermoplasmatota</taxon>
        <taxon>Thermoplasmata</taxon>
        <taxon>Candidatus Sysuiplasmatales</taxon>
        <taxon>Candidatus Sysuiplasmataceae</taxon>
        <taxon>Candidatus Sysuiplasma</taxon>
    </lineage>
</organism>
<accession>A0A8J8CDY3</accession>
<dbReference type="Gene3D" id="3.40.50.410">
    <property type="entry name" value="von Willebrand factor, type A domain"/>
    <property type="match status" value="1"/>
</dbReference>
<evidence type="ECO:0000259" key="1">
    <source>
        <dbReference type="PROSITE" id="PS50234"/>
    </source>
</evidence>
<sequence length="300" mass="33496">MSPEPESAFEIMQRLKGIVDIPSGTSDEVVWSIAKNYQKIRLKAKDPSLVQAAKKIAIRAIIDRTLHQLGPTKMPMVRKRVEYAPGEEGEIDVSGTLDNIHSLREINPKDIILERKELKHIACVLMIDASLSMTGEKLAMATSSIAVLAHRLKGIEYGVVLFENRANVIKKMDAEADLEKLIGDLLDLNAMGYTNIEEGLRAGINELEKAKTTDRIGIIVTDGNYTMGHDPRQTASLFPKLHVIMTTGLDAREDICSGMAQRGKGKMYEIKNYEEMPGVLYSIIKTFHLRLHQRGGMREK</sequence>
<evidence type="ECO:0000313" key="3">
    <source>
        <dbReference type="EMBL" id="MBX8644631.1"/>
    </source>
</evidence>
<dbReference type="SUPFAM" id="SSF53300">
    <property type="entry name" value="vWA-like"/>
    <property type="match status" value="1"/>
</dbReference>
<name>A0A8J8CDY3_9ARCH</name>
<dbReference type="EMBL" id="JAHEAC010000081">
    <property type="protein sequence ID" value="MBX8644631.1"/>
    <property type="molecule type" value="Genomic_DNA"/>
</dbReference>
<reference evidence="2" key="1">
    <citation type="submission" date="2021-04" db="EMBL/GenBank/DDBJ databases">
        <title>Genomic insights into ecological role and evolution of a novel Thermoplasmata order Candidatus Sysuiplasmatales.</title>
        <authorList>
            <person name="Yuan Y."/>
        </authorList>
    </citation>
    <scope>NUCLEOTIDE SEQUENCE</scope>
    <source>
        <strain evidence="3">TUT19-bin139</strain>
        <strain evidence="2">YP2-bin.285</strain>
    </source>
</reference>
<comment type="caution">
    <text evidence="2">The sequence shown here is derived from an EMBL/GenBank/DDBJ whole genome shotgun (WGS) entry which is preliminary data.</text>
</comment>
<dbReference type="InterPro" id="IPR036465">
    <property type="entry name" value="vWFA_dom_sf"/>
</dbReference>
<proteinExistence type="predicted"/>
<dbReference type="EMBL" id="JAGVSJ010000006">
    <property type="protein sequence ID" value="MBX8631620.1"/>
    <property type="molecule type" value="Genomic_DNA"/>
</dbReference>
<dbReference type="InterPro" id="IPR002035">
    <property type="entry name" value="VWF_A"/>
</dbReference>
<dbReference type="CDD" id="cd00198">
    <property type="entry name" value="vWFA"/>
    <property type="match status" value="1"/>
</dbReference>
<dbReference type="PROSITE" id="PS50234">
    <property type="entry name" value="VWFA"/>
    <property type="match status" value="1"/>
</dbReference>